<dbReference type="AlphaFoldDB" id="A0A0V1D3B4"/>
<organism evidence="1 2">
    <name type="scientific">Trichinella pseudospiralis</name>
    <name type="common">Parasitic roundworm</name>
    <dbReference type="NCBI Taxonomy" id="6337"/>
    <lineage>
        <taxon>Eukaryota</taxon>
        <taxon>Metazoa</taxon>
        <taxon>Ecdysozoa</taxon>
        <taxon>Nematoda</taxon>
        <taxon>Enoplea</taxon>
        <taxon>Dorylaimia</taxon>
        <taxon>Trichinellida</taxon>
        <taxon>Trichinellidae</taxon>
        <taxon>Trichinella</taxon>
    </lineage>
</organism>
<reference evidence="1 2" key="1">
    <citation type="submission" date="2015-01" db="EMBL/GenBank/DDBJ databases">
        <title>Evolution of Trichinella species and genotypes.</title>
        <authorList>
            <person name="Korhonen P.K."/>
            <person name="Edoardo P."/>
            <person name="Giuseppe L.R."/>
            <person name="Gasser R.B."/>
        </authorList>
    </citation>
    <scope>NUCLEOTIDE SEQUENCE [LARGE SCALE GENOMIC DNA]</scope>
    <source>
        <strain evidence="1">ISS13</strain>
    </source>
</reference>
<proteinExistence type="predicted"/>
<accession>A0A0V1D3B4</accession>
<dbReference type="EMBL" id="JYDR01003584">
    <property type="protein sequence ID" value="KRY55862.1"/>
    <property type="molecule type" value="Genomic_DNA"/>
</dbReference>
<comment type="caution">
    <text evidence="1">The sequence shown here is derived from an EMBL/GenBank/DDBJ whole genome shotgun (WGS) entry which is preliminary data.</text>
</comment>
<evidence type="ECO:0000313" key="2">
    <source>
        <dbReference type="Proteomes" id="UP000054632"/>
    </source>
</evidence>
<protein>
    <submittedName>
        <fullName evidence="1">Uncharacterized protein</fullName>
    </submittedName>
</protein>
<sequence length="55" mass="6167">MYSTSLIWSYSCLDDKRRIKSGGDIGAFTVSHFRCGFSKISVRCQRPLNAAVCYA</sequence>
<name>A0A0V1D3B4_TRIPS</name>
<dbReference type="Proteomes" id="UP000054632">
    <property type="component" value="Unassembled WGS sequence"/>
</dbReference>
<feature type="non-terminal residue" evidence="1">
    <location>
        <position position="55"/>
    </location>
</feature>
<evidence type="ECO:0000313" key="1">
    <source>
        <dbReference type="EMBL" id="KRY55862.1"/>
    </source>
</evidence>
<gene>
    <name evidence="1" type="ORF">T4A_3568</name>
</gene>